<dbReference type="AlphaFoldDB" id="A0A1I6QMM5"/>
<dbReference type="RefSeq" id="WP_093842293.1">
    <property type="nucleotide sequence ID" value="NZ_FPAB01000002.1"/>
</dbReference>
<sequence>MKISYSTDGGATWKKAPVAAGAVQIDNPRAGGSVSLRAEIKDGCGNKAVQTITDAYPTR</sequence>
<keyword evidence="2" id="KW-1185">Reference proteome</keyword>
<dbReference type="Proteomes" id="UP000198873">
    <property type="component" value="Unassembled WGS sequence"/>
</dbReference>
<name>A0A1I6QMM5_9ACTN</name>
<proteinExistence type="predicted"/>
<accession>A0A1I6QMM5</accession>
<organism evidence="1 2">
    <name type="scientific">Streptomyces harbinensis</name>
    <dbReference type="NCBI Taxonomy" id="1176198"/>
    <lineage>
        <taxon>Bacteria</taxon>
        <taxon>Bacillati</taxon>
        <taxon>Actinomycetota</taxon>
        <taxon>Actinomycetes</taxon>
        <taxon>Kitasatosporales</taxon>
        <taxon>Streptomycetaceae</taxon>
        <taxon>Streptomyces</taxon>
    </lineage>
</organism>
<dbReference type="EMBL" id="FPAB01000002">
    <property type="protein sequence ID" value="SFS53701.1"/>
    <property type="molecule type" value="Genomic_DNA"/>
</dbReference>
<evidence type="ECO:0000313" key="1">
    <source>
        <dbReference type="EMBL" id="SFS53701.1"/>
    </source>
</evidence>
<reference evidence="2" key="1">
    <citation type="submission" date="2016-10" db="EMBL/GenBank/DDBJ databases">
        <authorList>
            <person name="Varghese N."/>
            <person name="Submissions S."/>
        </authorList>
    </citation>
    <scope>NUCLEOTIDE SEQUENCE [LARGE SCALE GENOMIC DNA]</scope>
    <source>
        <strain evidence="2">CGMCC 4.7047</strain>
    </source>
</reference>
<gene>
    <name evidence="1" type="ORF">SAMN05444716_102128</name>
</gene>
<protein>
    <recommendedName>
        <fullName evidence="3">Exo-alpha-sialidase</fullName>
    </recommendedName>
</protein>
<dbReference type="STRING" id="1176198.SAMN05444716_102128"/>
<evidence type="ECO:0008006" key="3">
    <source>
        <dbReference type="Google" id="ProtNLM"/>
    </source>
</evidence>
<evidence type="ECO:0000313" key="2">
    <source>
        <dbReference type="Proteomes" id="UP000198873"/>
    </source>
</evidence>